<dbReference type="PROSITE" id="PS51032">
    <property type="entry name" value="AP2_ERF"/>
    <property type="match status" value="1"/>
</dbReference>
<evidence type="ECO:0000256" key="4">
    <source>
        <dbReference type="ARBA" id="ARBA00023163"/>
    </source>
</evidence>
<evidence type="ECO:0000256" key="1">
    <source>
        <dbReference type="ARBA" id="ARBA00004123"/>
    </source>
</evidence>
<dbReference type="Pfam" id="PF00847">
    <property type="entry name" value="AP2"/>
    <property type="match status" value="1"/>
</dbReference>
<dbReference type="InterPro" id="IPR001471">
    <property type="entry name" value="AP2/ERF_dom"/>
</dbReference>
<dbReference type="PANTHER" id="PTHR31190">
    <property type="entry name" value="DNA-BINDING DOMAIN"/>
    <property type="match status" value="1"/>
</dbReference>
<evidence type="ECO:0000256" key="6">
    <source>
        <dbReference type="SAM" id="MobiDB-lite"/>
    </source>
</evidence>
<keyword evidence="2" id="KW-0805">Transcription regulation</keyword>
<dbReference type="GO" id="GO:0003677">
    <property type="term" value="F:DNA binding"/>
    <property type="evidence" value="ECO:0007669"/>
    <property type="project" value="UniProtKB-KW"/>
</dbReference>
<accession>A0A9Q0HYR9</accession>
<dbReference type="PRINTS" id="PR00367">
    <property type="entry name" value="ETHRSPELEMNT"/>
</dbReference>
<evidence type="ECO:0000259" key="7">
    <source>
        <dbReference type="PROSITE" id="PS51032"/>
    </source>
</evidence>
<proteinExistence type="predicted"/>
<dbReference type="GO" id="GO:0005634">
    <property type="term" value="C:nucleus"/>
    <property type="evidence" value="ECO:0007669"/>
    <property type="project" value="UniProtKB-SubCell"/>
</dbReference>
<keyword evidence="3" id="KW-0238">DNA-binding</keyword>
<dbReference type="PANTHER" id="PTHR31190:SF287">
    <property type="entry name" value="DEVELOPMENT RELATED ERF PROTEIN"/>
    <property type="match status" value="1"/>
</dbReference>
<dbReference type="CDD" id="cd00018">
    <property type="entry name" value="AP2"/>
    <property type="match status" value="1"/>
</dbReference>
<evidence type="ECO:0000313" key="9">
    <source>
        <dbReference type="Proteomes" id="UP001151287"/>
    </source>
</evidence>
<gene>
    <name evidence="8" type="ORF">LUZ63_002724</name>
</gene>
<dbReference type="AlphaFoldDB" id="A0A9Q0HYR9"/>
<comment type="subcellular location">
    <subcellularLocation>
        <location evidence="1">Nucleus</location>
    </subcellularLocation>
</comment>
<dbReference type="GO" id="GO:0009873">
    <property type="term" value="P:ethylene-activated signaling pathway"/>
    <property type="evidence" value="ECO:0007669"/>
    <property type="project" value="InterPro"/>
</dbReference>
<evidence type="ECO:0000256" key="3">
    <source>
        <dbReference type="ARBA" id="ARBA00023125"/>
    </source>
</evidence>
<dbReference type="EMBL" id="JAMQYH010000001">
    <property type="protein sequence ID" value="KAJ1702945.1"/>
    <property type="molecule type" value="Genomic_DNA"/>
</dbReference>
<feature type="domain" description="AP2/ERF" evidence="7">
    <location>
        <begin position="117"/>
        <end position="175"/>
    </location>
</feature>
<keyword evidence="4" id="KW-0804">Transcription</keyword>
<dbReference type="InterPro" id="IPR016177">
    <property type="entry name" value="DNA-bd_dom_sf"/>
</dbReference>
<dbReference type="FunFam" id="3.30.730.10:FF:000001">
    <property type="entry name" value="Ethylene-responsive transcription factor 2"/>
    <property type="match status" value="1"/>
</dbReference>
<sequence>MSTSNHSQLDTLRHILFDEPAQSKPVPVYCRSTSFGSIVADQWNELPFHFDDSDDMVVYTTLRDAFSNGWSPDGQSPNFTIKSEPEFENLEILLSEEKSQQEEPVVAPQPPAPVKKHYRGVRQRPWGKFAAEIRDPAKNGARVWLGTFDTAEDAAIAYDEAAYRMRGSRALLNFPLRIGAGKRASPEPSASTSSSSSSSSSSFNSSPKRRRRGEKKDVTAAAAVDQVRVPLPVQTQTGLGLGSRPDVFTGGPVQQLPHVGQLLVS</sequence>
<name>A0A9Q0HYR9_9POAL</name>
<feature type="region of interest" description="Disordered" evidence="6">
    <location>
        <begin position="181"/>
        <end position="223"/>
    </location>
</feature>
<reference evidence="8" key="1">
    <citation type="journal article" date="2022" name="Cell">
        <title>Repeat-based holocentromeres influence genome architecture and karyotype evolution.</title>
        <authorList>
            <person name="Hofstatter P.G."/>
            <person name="Thangavel G."/>
            <person name="Lux T."/>
            <person name="Neumann P."/>
            <person name="Vondrak T."/>
            <person name="Novak P."/>
            <person name="Zhang M."/>
            <person name="Costa L."/>
            <person name="Castellani M."/>
            <person name="Scott A."/>
            <person name="Toegelov H."/>
            <person name="Fuchs J."/>
            <person name="Mata-Sucre Y."/>
            <person name="Dias Y."/>
            <person name="Vanzela A.L.L."/>
            <person name="Huettel B."/>
            <person name="Almeida C.C.S."/>
            <person name="Simkova H."/>
            <person name="Souza G."/>
            <person name="Pedrosa-Harand A."/>
            <person name="Macas J."/>
            <person name="Mayer K.F.X."/>
            <person name="Houben A."/>
            <person name="Marques A."/>
        </authorList>
    </citation>
    <scope>NUCLEOTIDE SEQUENCE</scope>
    <source>
        <strain evidence="8">RhyBre1mFocal</strain>
    </source>
</reference>
<feature type="region of interest" description="Disordered" evidence="6">
    <location>
        <begin position="98"/>
        <end position="120"/>
    </location>
</feature>
<protein>
    <recommendedName>
        <fullName evidence="7">AP2/ERF domain-containing protein</fullName>
    </recommendedName>
</protein>
<dbReference type="GO" id="GO:0003700">
    <property type="term" value="F:DNA-binding transcription factor activity"/>
    <property type="evidence" value="ECO:0007669"/>
    <property type="project" value="InterPro"/>
</dbReference>
<evidence type="ECO:0000313" key="8">
    <source>
        <dbReference type="EMBL" id="KAJ1702945.1"/>
    </source>
</evidence>
<comment type="caution">
    <text evidence="8">The sequence shown here is derived from an EMBL/GenBank/DDBJ whole genome shotgun (WGS) entry which is preliminary data.</text>
</comment>
<dbReference type="SUPFAM" id="SSF54171">
    <property type="entry name" value="DNA-binding domain"/>
    <property type="match status" value="1"/>
</dbReference>
<evidence type="ECO:0000256" key="2">
    <source>
        <dbReference type="ARBA" id="ARBA00023015"/>
    </source>
</evidence>
<feature type="compositionally biased region" description="Low complexity" evidence="6">
    <location>
        <begin position="186"/>
        <end position="206"/>
    </location>
</feature>
<organism evidence="8 9">
    <name type="scientific">Rhynchospora breviuscula</name>
    <dbReference type="NCBI Taxonomy" id="2022672"/>
    <lineage>
        <taxon>Eukaryota</taxon>
        <taxon>Viridiplantae</taxon>
        <taxon>Streptophyta</taxon>
        <taxon>Embryophyta</taxon>
        <taxon>Tracheophyta</taxon>
        <taxon>Spermatophyta</taxon>
        <taxon>Magnoliopsida</taxon>
        <taxon>Liliopsida</taxon>
        <taxon>Poales</taxon>
        <taxon>Cyperaceae</taxon>
        <taxon>Cyperoideae</taxon>
        <taxon>Rhynchosporeae</taxon>
        <taxon>Rhynchospora</taxon>
    </lineage>
</organism>
<keyword evidence="5" id="KW-0539">Nucleus</keyword>
<dbReference type="SMART" id="SM00380">
    <property type="entry name" value="AP2"/>
    <property type="match status" value="1"/>
</dbReference>
<dbReference type="Gene3D" id="3.30.730.10">
    <property type="entry name" value="AP2/ERF domain"/>
    <property type="match status" value="1"/>
</dbReference>
<evidence type="ECO:0000256" key="5">
    <source>
        <dbReference type="ARBA" id="ARBA00023242"/>
    </source>
</evidence>
<dbReference type="OrthoDB" id="1647183at2759"/>
<dbReference type="Proteomes" id="UP001151287">
    <property type="component" value="Unassembled WGS sequence"/>
</dbReference>
<dbReference type="InterPro" id="IPR036955">
    <property type="entry name" value="AP2/ERF_dom_sf"/>
</dbReference>
<keyword evidence="9" id="KW-1185">Reference proteome</keyword>
<dbReference type="InterPro" id="IPR044808">
    <property type="entry name" value="ERF_plant"/>
</dbReference>